<dbReference type="AlphaFoldDB" id="A0A7I9VJM1"/>
<dbReference type="Proteomes" id="UP000503640">
    <property type="component" value="Unassembled WGS sequence"/>
</dbReference>
<evidence type="ECO:0000313" key="4">
    <source>
        <dbReference type="Proteomes" id="UP000503640"/>
    </source>
</evidence>
<dbReference type="InterPro" id="IPR000326">
    <property type="entry name" value="PAP2/HPO"/>
</dbReference>
<keyword evidence="1" id="KW-0812">Transmembrane</keyword>
<feature type="transmembrane region" description="Helical" evidence="1">
    <location>
        <begin position="203"/>
        <end position="221"/>
    </location>
</feature>
<feature type="domain" description="Phosphatidic acid phosphatase type 2/haloperoxidase" evidence="2">
    <location>
        <begin position="134"/>
        <end position="246"/>
    </location>
</feature>
<feature type="transmembrane region" description="Helical" evidence="1">
    <location>
        <begin position="174"/>
        <end position="196"/>
    </location>
</feature>
<comment type="caution">
    <text evidence="3">The sequence shown here is derived from an EMBL/GenBank/DDBJ whole genome shotgun (WGS) entry which is preliminary data.</text>
</comment>
<name>A0A7I9VJM1_9BACT</name>
<feature type="transmembrane region" description="Helical" evidence="1">
    <location>
        <begin position="227"/>
        <end position="249"/>
    </location>
</feature>
<evidence type="ECO:0000259" key="2">
    <source>
        <dbReference type="SMART" id="SM00014"/>
    </source>
</evidence>
<organism evidence="3 4">
    <name type="scientific">Anaeromyxobacter diazotrophicus</name>
    <dbReference type="NCBI Taxonomy" id="2590199"/>
    <lineage>
        <taxon>Bacteria</taxon>
        <taxon>Pseudomonadati</taxon>
        <taxon>Myxococcota</taxon>
        <taxon>Myxococcia</taxon>
        <taxon>Myxococcales</taxon>
        <taxon>Cystobacterineae</taxon>
        <taxon>Anaeromyxobacteraceae</taxon>
        <taxon>Anaeromyxobacter</taxon>
    </lineage>
</organism>
<feature type="transmembrane region" description="Helical" evidence="1">
    <location>
        <begin position="132"/>
        <end position="154"/>
    </location>
</feature>
<dbReference type="SMART" id="SM00014">
    <property type="entry name" value="acidPPc"/>
    <property type="match status" value="1"/>
</dbReference>
<keyword evidence="1" id="KW-0472">Membrane</keyword>
<dbReference type="RefSeq" id="WP_176064092.1">
    <property type="nucleotide sequence ID" value="NZ_BJTG01000003.1"/>
</dbReference>
<dbReference type="Pfam" id="PF01569">
    <property type="entry name" value="PAP2"/>
    <property type="match status" value="1"/>
</dbReference>
<sequence>MTKRTTHNRQENRPAKTRTPLALVLSLVLLSPAIPRADELSVDLRATGAVTGSATALFIGLELAGSTLTPATCRWCDPPGFDRNARLHLRWGDPSRAATLSDVLLVGIPSSLIAVDYFVLADRDARRFGEDVLVGLEAIAVTAVATDGIKYGVARRRPNAWASGVRKSFGDDNSYLSGHASGTFAAAAAFGTVAMLRDYPGWPLIYAVGLTGAATVSYLRVAADRHWLTDVLSGAALGAGIGLGVPLLLHRKAHEPDGRSATIIVTPVPLGVAGTF</sequence>
<dbReference type="Gene3D" id="1.20.144.10">
    <property type="entry name" value="Phosphatidic acid phosphatase type 2/haloperoxidase"/>
    <property type="match status" value="1"/>
</dbReference>
<dbReference type="InterPro" id="IPR036938">
    <property type="entry name" value="PAP2/HPO_sf"/>
</dbReference>
<dbReference type="SUPFAM" id="SSF48317">
    <property type="entry name" value="Acid phosphatase/Vanadium-dependent haloperoxidase"/>
    <property type="match status" value="1"/>
</dbReference>
<accession>A0A7I9VJM1</accession>
<reference evidence="4" key="1">
    <citation type="journal article" date="2020" name="Appl. Environ. Microbiol.">
        <title>Diazotrophic Anaeromyxobacter Isolates from Soils.</title>
        <authorList>
            <person name="Masuda Y."/>
            <person name="Yamanaka H."/>
            <person name="Xu Z.X."/>
            <person name="Shiratori Y."/>
            <person name="Aono T."/>
            <person name="Amachi S."/>
            <person name="Senoo K."/>
            <person name="Itoh H."/>
        </authorList>
    </citation>
    <scope>NUCLEOTIDE SEQUENCE [LARGE SCALE GENOMIC DNA]</scope>
    <source>
        <strain evidence="4">R267</strain>
    </source>
</reference>
<gene>
    <name evidence="3" type="ORF">AMYX_13240</name>
</gene>
<dbReference type="EMBL" id="BJTG01000003">
    <property type="protein sequence ID" value="GEJ56583.1"/>
    <property type="molecule type" value="Genomic_DNA"/>
</dbReference>
<protein>
    <recommendedName>
        <fullName evidence="2">Phosphatidic acid phosphatase type 2/haloperoxidase domain-containing protein</fullName>
    </recommendedName>
</protein>
<keyword evidence="1" id="KW-1133">Transmembrane helix</keyword>
<proteinExistence type="predicted"/>
<evidence type="ECO:0000313" key="3">
    <source>
        <dbReference type="EMBL" id="GEJ56583.1"/>
    </source>
</evidence>
<evidence type="ECO:0000256" key="1">
    <source>
        <dbReference type="SAM" id="Phobius"/>
    </source>
</evidence>
<keyword evidence="4" id="KW-1185">Reference proteome</keyword>
<feature type="transmembrane region" description="Helical" evidence="1">
    <location>
        <begin position="97"/>
        <end position="120"/>
    </location>
</feature>